<proteinExistence type="predicted"/>
<dbReference type="EMBL" id="JAOCQF010000001">
    <property type="protein sequence ID" value="MCT8328866.1"/>
    <property type="molecule type" value="Genomic_DNA"/>
</dbReference>
<sequence length="45" mass="4819">MIRILKVLATLTVLGFAGLVGYAYLGDMSPARQDIREPVELNVGG</sequence>
<reference evidence="2" key="1">
    <citation type="submission" date="2023-07" db="EMBL/GenBank/DDBJ databases">
        <title>Defluviimonas sediminis sp. nov., isolated from mangrove sediment.</title>
        <authorList>
            <person name="Liu L."/>
            <person name="Li J."/>
            <person name="Huang Y."/>
            <person name="Pan J."/>
            <person name="Li M."/>
        </authorList>
    </citation>
    <scope>NUCLEOTIDE SEQUENCE [LARGE SCALE GENOMIC DNA]</scope>
    <source>
        <strain evidence="2">FT324</strain>
    </source>
</reference>
<evidence type="ECO:0000313" key="2">
    <source>
        <dbReference type="Proteomes" id="UP001205601"/>
    </source>
</evidence>
<dbReference type="RefSeq" id="WP_261494288.1">
    <property type="nucleotide sequence ID" value="NZ_JAOCQF010000001.1"/>
</dbReference>
<name>A0ABT2NIW9_9RHOB</name>
<keyword evidence="2" id="KW-1185">Reference proteome</keyword>
<organism evidence="1 2">
    <name type="scientific">Albidovulum sediminis</name>
    <dbReference type="NCBI Taxonomy" id="3066345"/>
    <lineage>
        <taxon>Bacteria</taxon>
        <taxon>Pseudomonadati</taxon>
        <taxon>Pseudomonadota</taxon>
        <taxon>Alphaproteobacteria</taxon>
        <taxon>Rhodobacterales</taxon>
        <taxon>Paracoccaceae</taxon>
        <taxon>Albidovulum</taxon>
    </lineage>
</organism>
<protein>
    <submittedName>
        <fullName evidence="1">Uncharacterized protein</fullName>
    </submittedName>
</protein>
<dbReference type="Proteomes" id="UP001205601">
    <property type="component" value="Unassembled WGS sequence"/>
</dbReference>
<comment type="caution">
    <text evidence="1">The sequence shown here is derived from an EMBL/GenBank/DDBJ whole genome shotgun (WGS) entry which is preliminary data.</text>
</comment>
<evidence type="ECO:0000313" key="1">
    <source>
        <dbReference type="EMBL" id="MCT8328866.1"/>
    </source>
</evidence>
<gene>
    <name evidence="1" type="ORF">N5I32_04970</name>
</gene>
<accession>A0ABT2NIW9</accession>